<keyword evidence="4 7" id="KW-0863">Zinc-finger</keyword>
<dbReference type="GO" id="GO:0008270">
    <property type="term" value="F:zinc ion binding"/>
    <property type="evidence" value="ECO:0007669"/>
    <property type="project" value="UniProtKB-KW"/>
</dbReference>
<dbReference type="Proteomes" id="UP001627154">
    <property type="component" value="Unassembled WGS sequence"/>
</dbReference>
<feature type="domain" description="C2H2-type" evidence="8">
    <location>
        <begin position="159"/>
        <end position="177"/>
    </location>
</feature>
<dbReference type="SUPFAM" id="SSF57667">
    <property type="entry name" value="beta-beta-alpha zinc fingers"/>
    <property type="match status" value="1"/>
</dbReference>
<evidence type="ECO:0000256" key="7">
    <source>
        <dbReference type="PROSITE-ProRule" id="PRU00042"/>
    </source>
</evidence>
<dbReference type="AlphaFoldDB" id="A0ABD2WD39"/>
<dbReference type="Pfam" id="PF00096">
    <property type="entry name" value="zf-C2H2"/>
    <property type="match status" value="1"/>
</dbReference>
<dbReference type="FunFam" id="3.30.160.60:FF:000145">
    <property type="entry name" value="Zinc finger protein 574"/>
    <property type="match status" value="1"/>
</dbReference>
<keyword evidence="6" id="KW-0539">Nucleus</keyword>
<sequence length="385" mass="44357">MDFSDVYNSDVRVKVELDDVSPIKNEDYKIIDNACDAKNDEFLSFCREYLIYGLRENDKNSGPNNDLEIEFECKDEKLGINLLVVKKIEDDYPDQWQPKKNSCDYQTQKKIKEKIFDEVKEELNWDGELSDAFDANEKTFAQNSQRKTQTDKAHNLTKYPCNICGKKFARKDNLKVHIDSCGKTFSQKDRLITHNEAQHEDIDHACVIMDTTGDGETNITISDMNASLIAIKKSEEKKNNNLLFLKHQIRAAEHRLLQHKEKQQMLDLQHKLELLLLKEKDLAKKEAQQQPNLQQQHNLQQQFKLLQKEKKSLKSNSSSSGNFCCCQQINYHQHCPPSQQKSASAACCNGNSYTYTGGARYQGAAGNSRRRWFANRGQQYCPGQA</sequence>
<dbReference type="InterPro" id="IPR036236">
    <property type="entry name" value="Znf_C2H2_sf"/>
</dbReference>
<keyword evidence="2" id="KW-0479">Metal-binding</keyword>
<dbReference type="GO" id="GO:0005634">
    <property type="term" value="C:nucleus"/>
    <property type="evidence" value="ECO:0007669"/>
    <property type="project" value="UniProtKB-SubCell"/>
</dbReference>
<comment type="subcellular location">
    <subcellularLocation>
        <location evidence="1">Nucleus</location>
    </subcellularLocation>
</comment>
<dbReference type="Gene3D" id="3.30.160.60">
    <property type="entry name" value="Classic Zinc Finger"/>
    <property type="match status" value="1"/>
</dbReference>
<evidence type="ECO:0000256" key="1">
    <source>
        <dbReference type="ARBA" id="ARBA00004123"/>
    </source>
</evidence>
<comment type="caution">
    <text evidence="9">The sequence shown here is derived from an EMBL/GenBank/DDBJ whole genome shotgun (WGS) entry which is preliminary data.</text>
</comment>
<keyword evidence="5" id="KW-0862">Zinc</keyword>
<organism evidence="9 10">
    <name type="scientific">Trichogramma kaykai</name>
    <dbReference type="NCBI Taxonomy" id="54128"/>
    <lineage>
        <taxon>Eukaryota</taxon>
        <taxon>Metazoa</taxon>
        <taxon>Ecdysozoa</taxon>
        <taxon>Arthropoda</taxon>
        <taxon>Hexapoda</taxon>
        <taxon>Insecta</taxon>
        <taxon>Pterygota</taxon>
        <taxon>Neoptera</taxon>
        <taxon>Endopterygota</taxon>
        <taxon>Hymenoptera</taxon>
        <taxon>Apocrita</taxon>
        <taxon>Proctotrupomorpha</taxon>
        <taxon>Chalcidoidea</taxon>
        <taxon>Trichogrammatidae</taxon>
        <taxon>Trichogramma</taxon>
    </lineage>
</organism>
<dbReference type="PROSITE" id="PS50157">
    <property type="entry name" value="ZINC_FINGER_C2H2_2"/>
    <property type="match status" value="1"/>
</dbReference>
<evidence type="ECO:0000256" key="2">
    <source>
        <dbReference type="ARBA" id="ARBA00022723"/>
    </source>
</evidence>
<reference evidence="9 10" key="1">
    <citation type="journal article" date="2024" name="bioRxiv">
        <title>A reference genome for Trichogramma kaykai: A tiny desert-dwelling parasitoid wasp with competing sex-ratio distorters.</title>
        <authorList>
            <person name="Culotta J."/>
            <person name="Lindsey A.R."/>
        </authorList>
    </citation>
    <scope>NUCLEOTIDE SEQUENCE [LARGE SCALE GENOMIC DNA]</scope>
    <source>
        <strain evidence="9 10">KSX58</strain>
    </source>
</reference>
<evidence type="ECO:0000256" key="6">
    <source>
        <dbReference type="ARBA" id="ARBA00023242"/>
    </source>
</evidence>
<dbReference type="EMBL" id="JBJJXI010000114">
    <property type="protein sequence ID" value="KAL3390856.1"/>
    <property type="molecule type" value="Genomic_DNA"/>
</dbReference>
<evidence type="ECO:0000259" key="8">
    <source>
        <dbReference type="PROSITE" id="PS50157"/>
    </source>
</evidence>
<accession>A0ABD2WD39</accession>
<evidence type="ECO:0000256" key="4">
    <source>
        <dbReference type="ARBA" id="ARBA00022771"/>
    </source>
</evidence>
<keyword evidence="3" id="KW-0677">Repeat</keyword>
<evidence type="ECO:0000256" key="5">
    <source>
        <dbReference type="ARBA" id="ARBA00022833"/>
    </source>
</evidence>
<evidence type="ECO:0000256" key="3">
    <source>
        <dbReference type="ARBA" id="ARBA00022737"/>
    </source>
</evidence>
<dbReference type="InterPro" id="IPR013087">
    <property type="entry name" value="Znf_C2H2_type"/>
</dbReference>
<proteinExistence type="predicted"/>
<protein>
    <recommendedName>
        <fullName evidence="8">C2H2-type domain-containing protein</fullName>
    </recommendedName>
</protein>
<evidence type="ECO:0000313" key="9">
    <source>
        <dbReference type="EMBL" id="KAL3390856.1"/>
    </source>
</evidence>
<evidence type="ECO:0000313" key="10">
    <source>
        <dbReference type="Proteomes" id="UP001627154"/>
    </source>
</evidence>
<gene>
    <name evidence="9" type="ORF">TKK_014323</name>
</gene>
<keyword evidence="10" id="KW-1185">Reference proteome</keyword>
<name>A0ABD2WD39_9HYME</name>